<evidence type="ECO:0000313" key="3">
    <source>
        <dbReference type="Proteomes" id="UP001626550"/>
    </source>
</evidence>
<accession>A0ABD2PJF0</accession>
<organism evidence="2 3">
    <name type="scientific">Cichlidogyrus casuarinus</name>
    <dbReference type="NCBI Taxonomy" id="1844966"/>
    <lineage>
        <taxon>Eukaryota</taxon>
        <taxon>Metazoa</taxon>
        <taxon>Spiralia</taxon>
        <taxon>Lophotrochozoa</taxon>
        <taxon>Platyhelminthes</taxon>
        <taxon>Monogenea</taxon>
        <taxon>Monopisthocotylea</taxon>
        <taxon>Dactylogyridea</taxon>
        <taxon>Ancyrocephalidae</taxon>
        <taxon>Cichlidogyrus</taxon>
    </lineage>
</organism>
<protein>
    <submittedName>
        <fullName evidence="2">Uncharacterized protein</fullName>
    </submittedName>
</protein>
<reference evidence="2 3" key="1">
    <citation type="submission" date="2024-11" db="EMBL/GenBank/DDBJ databases">
        <title>Adaptive evolution of stress response genes in parasites aligns with host niche diversity.</title>
        <authorList>
            <person name="Hahn C."/>
            <person name="Resl P."/>
        </authorList>
    </citation>
    <scope>NUCLEOTIDE SEQUENCE [LARGE SCALE GENOMIC DNA]</scope>
    <source>
        <strain evidence="2">EGGRZ-B1_66</strain>
        <tissue evidence="2">Body</tissue>
    </source>
</reference>
<comment type="caution">
    <text evidence="2">The sequence shown here is derived from an EMBL/GenBank/DDBJ whole genome shotgun (WGS) entry which is preliminary data.</text>
</comment>
<dbReference type="Gene3D" id="6.10.140.910">
    <property type="match status" value="1"/>
</dbReference>
<keyword evidence="1" id="KW-0175">Coiled coil</keyword>
<name>A0ABD2PJF0_9PLAT</name>
<evidence type="ECO:0000313" key="2">
    <source>
        <dbReference type="EMBL" id="KAL3307598.1"/>
    </source>
</evidence>
<keyword evidence="3" id="KW-1185">Reference proteome</keyword>
<dbReference type="AlphaFoldDB" id="A0ABD2PJF0"/>
<feature type="coiled-coil region" evidence="1">
    <location>
        <begin position="34"/>
        <end position="61"/>
    </location>
</feature>
<evidence type="ECO:0000256" key="1">
    <source>
        <dbReference type="SAM" id="Coils"/>
    </source>
</evidence>
<proteinExistence type="predicted"/>
<sequence length="96" mass="10708">MTSTATIAASLLLDEPESKLKIAHSIYRPNSPATMRLETRLKELEENLEEERGIRLRCEREIIELSSEVDDLTLRLEQAGGMSSIAVSLVNLPSNL</sequence>
<dbReference type="SUPFAM" id="SSF144284">
    <property type="entry name" value="Sec2 N-terminal region"/>
    <property type="match status" value="1"/>
</dbReference>
<dbReference type="EMBL" id="JBJKFK010006954">
    <property type="protein sequence ID" value="KAL3307598.1"/>
    <property type="molecule type" value="Genomic_DNA"/>
</dbReference>
<dbReference type="Proteomes" id="UP001626550">
    <property type="component" value="Unassembled WGS sequence"/>
</dbReference>
<gene>
    <name evidence="2" type="ORF">Ciccas_013885</name>
</gene>